<reference evidence="1" key="1">
    <citation type="submission" date="2019-04" db="EMBL/GenBank/DDBJ databases">
        <title>Microbes associate with the intestines of laboratory mice.</title>
        <authorList>
            <person name="Navarre W."/>
            <person name="Wong E."/>
            <person name="Huang K."/>
            <person name="Tropini C."/>
            <person name="Ng K."/>
            <person name="Yu B."/>
        </authorList>
    </citation>
    <scope>NUCLEOTIDE SEQUENCE</scope>
    <source>
        <strain evidence="1">NM04_E33</strain>
    </source>
</reference>
<dbReference type="EMBL" id="SRYB01000003">
    <property type="protein sequence ID" value="TGY80249.1"/>
    <property type="molecule type" value="Genomic_DNA"/>
</dbReference>
<protein>
    <submittedName>
        <fullName evidence="1">Tail tape measure protein</fullName>
    </submittedName>
</protein>
<evidence type="ECO:0000313" key="2">
    <source>
        <dbReference type="Proteomes" id="UP000306319"/>
    </source>
</evidence>
<proteinExistence type="predicted"/>
<sequence length="1491" mass="165481">MQPVRIEIILNDRVTPGARSARGGVSELTAETRKAKREMEELDKATSSMDKTVKRLAGAFAMKELVSKIASVRGEFQQLEVAFRTMLGSASKADALMQQLVRTAATTPFGLEDVAGGAKQLLAYGLEAEKVNGTLVRLGDIAAGLSVPLNDLVYLYGTTMAQGRLYTQDLNQFTGRGIPMLGELAKQFGVAESRVKELVEAGKVGFPEVQKVIESLTDEGGKFGGLMEAQSKTIAGQISNIEDAIQMMFNEIGQKSQGIISGTLSDVSYMIEHYERFGRILLGVAATYGVYRTALMTVTAMKGWATAAEALHYNWLLLVEKAQKMLNATMLSNPYVLVATLLAGCAVALVSMKTETERLREAEEDYQAQKQKTIEAEEEHRHKIEELCSIAGNEAVSTDTRREALNRLEMKYPDIFAKYDTEYEKLKNIKQIKEEIAALESGRSITNPQNELDAVERRIAELEAKKATGRYVTSSSTWGTYSHRTGGLSSAEDTELKNLLGKRRNLSAAVRKEEVNAYFANLTGISNETLAAQVKAREELLAQMELQEKKYGALKGNAATEGTYTREELQYQLNKLRAEQNRRESDKENPATWAASARREYEKALKEYNEFIGKTSGSMTKSEFEEKAKKLKEAVDAAKKEYDKVSPGTDKDAESAVKKREQQHREEDRMKEQRRKLGLELVALQQENDEAEVEVMEEGLQKKIRQIREEYKARKAAADKQRSDWRTQNAKAGMTGLGPDGLTDGQRSEIERSDELNESIYKAATSRLYKELADQYQSYADKRLEIERRHNENIEGLRQGRLQAEAAGDEAAMAVYDRSIAEAVKSRGRELANHDFEVLRRSPEYVRAFEDLRDTSTETLQELLKQFEKAKSAASSALDPQDLREYTDTIRSLMEEIDSRDPFGNLSKRAEELTSANRELAAAKRQLDTVTNGGKVFTGLKSEGFDASGKPVIVGTYLSMGDAMKKYTEAKDRHTKASNNFVKAEKEARDKVSQLAEAIKGVGEAIGGTAGEIIGLIFDVGTFITDTINGIATVQKVGVEAVSAVEKASIILTIVSTAVQLLQKISELGSNKAFKEYEAYAEKVREINALTDAVSQYRLAVLEARQEEDSWFAEDGLRNLKDWREHHDEVYATYVKKASEAQAIYRNQSGGGWLTGAFNWVMGNLSALSWWDEWRDLWGQGGYDEGTTAAVNNLRIETRKKSSGFLGTGIGGHSQKTEDLVTWARNNGLGELFDDKGLIDKELAKSILDNYGDKLVGQTRETLEALIELREKYDEYLRNLREYVSSMYEPLVDNLVDSLWDWLDSGKDALDSFREYASETFRDIVSDMLRTIVIEKVVGTFSDDIAAVYEKYAEGKLAETELMGEVAKLTGGLIDRYGSSLPTLEGLMETVAGMLGEAGIDIRGGEGHSQNGRAGTYTAMTQDQGTKLEGVFTGVLMHVSEIDSTVENVAEKMNIAEGYLARIAENTGSSAAGVAEIRDMIEKIMRDGIKI</sequence>
<gene>
    <name evidence="1" type="ORF">E5331_03155</name>
</gene>
<organism evidence="1 2">
    <name type="scientific">Lepagella muris</name>
    <dbReference type="NCBI Taxonomy" id="3032870"/>
    <lineage>
        <taxon>Bacteria</taxon>
        <taxon>Pseudomonadati</taxon>
        <taxon>Bacteroidota</taxon>
        <taxon>Bacteroidia</taxon>
        <taxon>Bacteroidales</taxon>
        <taxon>Muribaculaceae</taxon>
        <taxon>Lepagella</taxon>
    </lineage>
</organism>
<comment type="caution">
    <text evidence="1">The sequence shown here is derived from an EMBL/GenBank/DDBJ whole genome shotgun (WGS) entry which is preliminary data.</text>
</comment>
<name>A0AC61RH27_9BACT</name>
<accession>A0AC61RH27</accession>
<keyword evidence="2" id="KW-1185">Reference proteome</keyword>
<evidence type="ECO:0000313" key="1">
    <source>
        <dbReference type="EMBL" id="TGY80249.1"/>
    </source>
</evidence>
<dbReference type="Proteomes" id="UP000306319">
    <property type="component" value="Unassembled WGS sequence"/>
</dbReference>